<sequence length="1639" mass="176030">MFEWMDGFMQATRDWFARRFGSATEAQRLAWPAIRSGKHVLVIAPTGSGKTLAAFLSAIDRLIREKTPSGDGESAQARGAARAKRRKKGVKVLYVSPLKALGVDVAKNLETPLDGIRHEIEQTEGKDAVPDIAVAMRSGDTTPKERAAIVRNPPDILVTTPESLYLMLTSKARSTLSTVETVILDEVHAVAGTKRGAHLALSLERLDDLLETPAQRIGLSATVNPVGEAARFLGGDRPVEIVHAAAPAAMDLKVVDPADRLPDSGRRKAPNDSPGIGTSEISGVTPAMRRLAERKDRKYLQADTEHDSLSAVRSDDGDGKPASVWPDIQRSVLDEVMKHRTTLVFVNSRGLAERLTAQLNDLYAARRHPREEKGAASLDDVYDRVLMGDAEGTRGLGKQTSSSGTIDQSDGPDEPRHRRSSYGSTSMLVGGPASLDPDDVIAMAHHGSVSKDRRKQIEDQLKRGQLRCVVATSSLELGIDMGSVDLVIQIAPPLSVSSGLQRVGRADHQVGGVSHALVYPLTRQQVIGAGTSVECMMDGAIEPLHMPANALDVLAQQTVAAAAIEPVNVDRWYATVRRSAPYANLPRDVYDSVIGMLTGAYASEDFSAFRPPLMIEKETGMLSGRPGAQRLAVTSGGTIPDRGMYTVVLPEGDGGGSKGPRRVGELDEEMVYESRVGDIITLGTSSWQIQEITRDRVIVTPAPGRSARLPFWHGDGDGRDYRFGLAQGQFVAAVGAGLTTTGSPATSGHGGRGQDANESYLTPERPTFTPAVLTRLRGDGLDDNAIRNLAAFLADQQRSTGVIPDATHLVVERTRDEEGDWTIVLHSPFGRRVHEPWALAINARMRQRYGFEPQIFAADDGIVMKVPDGDGTIDVAGLVKFDLDDLQRTVQEQVGDSVLYSARFREIAARSLYMPRMNPGKRVPLWQQRLRAAQLLAAARTQKNFPLLLETTRECLQDVYDVPALREVMERLNAGTIAVTDVVTETPSPMAEQLLFGFVGSVMYQYDVPQAERNSQLLSMDPGMLEKLLGTADYVTVLDEQAIDAVARQLAERTFWNELAADDIAGRVARYAKTHGPFTVAGLLEDETAAGTPIDAEQVVRALDRMKESGTVLTGRFDGRLPEGVDQWVHEDVFKRIRTKSLAAARAAVKPVKPDAYQRFLLELQGVGPVGAEQRDGLDGLMAVIEQLEGVALPVDVWERAVFPARVRDYMPMMLDELVMSSDVVWVGESDAKTSPRQGATVSFYPADSPQLAARRKIAIANAVDGGLTIEQVIVDQLAGGGAYQASQLEPVVKSTWLASAEPLIDEKTGEIVPPYWSGAAFEEALWNLVWQGSVTNSSFAVVRGRGAAQSGAARTGARTVRGGMTGRRRMRAAVPLRQPATAGGFWSLIPAAPAGDAGSGNDGNDDNDGNTADFTPEQVAIDEVELLLDRYGVVAQPIVEQAGIAGGFSAVYPVLRRMEERGLVVRGMFVDGFGAAQFAAKDTVDALRAVAATAGHAATGGSQSRFGSAAVSAGVTTVTLSTVDPAVVWGGAVRWPDAVSESAAKPMRKAGSFVVLRHGEPVLVANVKGKKLVAFTDVDSLLNQAAGELAYMLQRNAGAGPVTFSEANGEAIGVASPLYHPLRAAGFTPTPQGMKLYR</sequence>
<dbReference type="Pfam" id="PF19306">
    <property type="entry name" value="WHD_Lhr"/>
    <property type="match status" value="1"/>
</dbReference>
<protein>
    <submittedName>
        <fullName evidence="12">DEAD/DEAH box helicase</fullName>
    </submittedName>
</protein>
<feature type="compositionally biased region" description="Polar residues" evidence="9">
    <location>
        <begin position="398"/>
        <end position="408"/>
    </location>
</feature>
<feature type="region of interest" description="Disordered" evidence="9">
    <location>
        <begin position="742"/>
        <end position="764"/>
    </location>
</feature>
<evidence type="ECO:0000256" key="3">
    <source>
        <dbReference type="ARBA" id="ARBA00022801"/>
    </source>
</evidence>
<organism evidence="12 13">
    <name type="scientific">Bifidobacterium choloepi</name>
    <dbReference type="NCBI Taxonomy" id="2614131"/>
    <lineage>
        <taxon>Bacteria</taxon>
        <taxon>Bacillati</taxon>
        <taxon>Actinomycetota</taxon>
        <taxon>Actinomycetes</taxon>
        <taxon>Bifidobacteriales</taxon>
        <taxon>Bifidobacteriaceae</taxon>
        <taxon>Bifidobacterium</taxon>
    </lineage>
</organism>
<keyword evidence="8" id="KW-0413">Isomerase</keyword>
<dbReference type="Proteomes" id="UP000469292">
    <property type="component" value="Unassembled WGS sequence"/>
</dbReference>
<evidence type="ECO:0000256" key="5">
    <source>
        <dbReference type="ARBA" id="ARBA00022840"/>
    </source>
</evidence>
<dbReference type="GO" id="GO:0004386">
    <property type="term" value="F:helicase activity"/>
    <property type="evidence" value="ECO:0007669"/>
    <property type="project" value="UniProtKB-KW"/>
</dbReference>
<dbReference type="GO" id="GO:0003677">
    <property type="term" value="F:DNA binding"/>
    <property type="evidence" value="ECO:0007669"/>
    <property type="project" value="UniProtKB-KW"/>
</dbReference>
<dbReference type="GO" id="GO:0016887">
    <property type="term" value="F:ATP hydrolysis activity"/>
    <property type="evidence" value="ECO:0007669"/>
    <property type="project" value="TreeGrafter"/>
</dbReference>
<keyword evidence="6" id="KW-0238">DNA-binding</keyword>
<dbReference type="PROSITE" id="PS51194">
    <property type="entry name" value="HELICASE_CTER"/>
    <property type="match status" value="1"/>
</dbReference>
<name>A0A6I5NIE9_9BIFI</name>
<evidence type="ECO:0000256" key="1">
    <source>
        <dbReference type="ARBA" id="ARBA00022741"/>
    </source>
</evidence>
<dbReference type="InterPro" id="IPR055368">
    <property type="entry name" value="WH3_Lhr"/>
</dbReference>
<gene>
    <name evidence="12" type="ORF">F6S87_05970</name>
</gene>
<dbReference type="Pfam" id="PF23234">
    <property type="entry name" value="WHD_4th_Lhr"/>
    <property type="match status" value="1"/>
</dbReference>
<dbReference type="InterPro" id="IPR045628">
    <property type="entry name" value="Lhr_WH_dom"/>
</dbReference>
<dbReference type="InterPro" id="IPR052511">
    <property type="entry name" value="ATP-dep_Helicase"/>
</dbReference>
<feature type="region of interest" description="Disordered" evidence="9">
    <location>
        <begin position="258"/>
        <end position="286"/>
    </location>
</feature>
<evidence type="ECO:0000313" key="12">
    <source>
        <dbReference type="EMBL" id="NEG70143.1"/>
    </source>
</evidence>
<evidence type="ECO:0000259" key="11">
    <source>
        <dbReference type="PROSITE" id="PS51194"/>
    </source>
</evidence>
<dbReference type="PANTHER" id="PTHR47962:SF5">
    <property type="entry name" value="ATP-DEPENDENT HELICASE LHR-RELATED"/>
    <property type="match status" value="1"/>
</dbReference>
<accession>A0A6I5NIE9</accession>
<evidence type="ECO:0000313" key="13">
    <source>
        <dbReference type="Proteomes" id="UP000469292"/>
    </source>
</evidence>
<dbReference type="Pfam" id="PF23235">
    <property type="entry name" value="WHD_3rd_Lhr"/>
    <property type="match status" value="1"/>
</dbReference>
<dbReference type="SMART" id="SM00487">
    <property type="entry name" value="DEXDc"/>
    <property type="match status" value="1"/>
</dbReference>
<reference evidence="12 13" key="1">
    <citation type="submission" date="2019-09" db="EMBL/GenBank/DDBJ databases">
        <title>Phylogenetic characterization of a novel taxon of the genus Bifidobacterium: Bifidobacterium choloepi sp. nov.</title>
        <authorList>
            <person name="Modesto M."/>
            <person name="Satti M."/>
        </authorList>
    </citation>
    <scope>NUCLEOTIDE SEQUENCE [LARGE SCALE GENOMIC DNA]</scope>
    <source>
        <strain evidence="12 13">BRDM6</strain>
    </source>
</reference>
<feature type="compositionally biased region" description="Basic and acidic residues" evidence="9">
    <location>
        <begin position="300"/>
        <end position="319"/>
    </location>
</feature>
<evidence type="ECO:0000256" key="9">
    <source>
        <dbReference type="SAM" id="MobiDB-lite"/>
    </source>
</evidence>
<dbReference type="PANTHER" id="PTHR47962">
    <property type="entry name" value="ATP-DEPENDENT HELICASE LHR-RELATED-RELATED"/>
    <property type="match status" value="1"/>
</dbReference>
<proteinExistence type="predicted"/>
<feature type="domain" description="Helicase ATP-binding" evidence="10">
    <location>
        <begin position="31"/>
        <end position="241"/>
    </location>
</feature>
<dbReference type="GO" id="GO:0005524">
    <property type="term" value="F:ATP binding"/>
    <property type="evidence" value="ECO:0007669"/>
    <property type="project" value="UniProtKB-KW"/>
</dbReference>
<dbReference type="CDD" id="cd17922">
    <property type="entry name" value="DEXHc_LHR-like"/>
    <property type="match status" value="1"/>
</dbReference>
<keyword evidence="2" id="KW-0227">DNA damage</keyword>
<dbReference type="Gene3D" id="3.40.50.300">
    <property type="entry name" value="P-loop containing nucleotide triphosphate hydrolases"/>
    <property type="match status" value="2"/>
</dbReference>
<dbReference type="InterPro" id="IPR001650">
    <property type="entry name" value="Helicase_C-like"/>
</dbReference>
<dbReference type="PROSITE" id="PS51192">
    <property type="entry name" value="HELICASE_ATP_BIND_1"/>
    <property type="match status" value="1"/>
</dbReference>
<dbReference type="SMART" id="SM00490">
    <property type="entry name" value="HELICc"/>
    <property type="match status" value="1"/>
</dbReference>
<keyword evidence="1" id="KW-0547">Nucleotide-binding</keyword>
<evidence type="ECO:0000256" key="6">
    <source>
        <dbReference type="ARBA" id="ARBA00023125"/>
    </source>
</evidence>
<dbReference type="Pfam" id="PF08494">
    <property type="entry name" value="DEAD_assoc"/>
    <property type="match status" value="1"/>
</dbReference>
<dbReference type="Pfam" id="PF00271">
    <property type="entry name" value="Helicase_C"/>
    <property type="match status" value="1"/>
</dbReference>
<feature type="compositionally biased region" description="Basic and acidic residues" evidence="9">
    <location>
        <begin position="258"/>
        <end position="270"/>
    </location>
</feature>
<dbReference type="RefSeq" id="WP_163227740.1">
    <property type="nucleotide sequence ID" value="NZ_VYSG01000002.1"/>
</dbReference>
<feature type="domain" description="Helicase C-terminal" evidence="11">
    <location>
        <begin position="331"/>
        <end position="552"/>
    </location>
</feature>
<keyword evidence="13" id="KW-1185">Reference proteome</keyword>
<feature type="region of interest" description="Disordered" evidence="9">
    <location>
        <begin position="391"/>
        <end position="429"/>
    </location>
</feature>
<dbReference type="Pfam" id="PF00270">
    <property type="entry name" value="DEAD"/>
    <property type="match status" value="1"/>
</dbReference>
<evidence type="ECO:0000256" key="4">
    <source>
        <dbReference type="ARBA" id="ARBA00022806"/>
    </source>
</evidence>
<comment type="caution">
    <text evidence="12">The sequence shown here is derived from an EMBL/GenBank/DDBJ whole genome shotgun (WGS) entry which is preliminary data.</text>
</comment>
<dbReference type="GO" id="GO:0006281">
    <property type="term" value="P:DNA repair"/>
    <property type="evidence" value="ECO:0007669"/>
    <property type="project" value="UniProtKB-KW"/>
</dbReference>
<keyword evidence="7" id="KW-0234">DNA repair</keyword>
<dbReference type="InterPro" id="IPR055367">
    <property type="entry name" value="WH4_Lhr"/>
</dbReference>
<keyword evidence="3" id="KW-0378">Hydrolase</keyword>
<dbReference type="InterPro" id="IPR027417">
    <property type="entry name" value="P-loop_NTPase"/>
</dbReference>
<evidence type="ECO:0000256" key="7">
    <source>
        <dbReference type="ARBA" id="ARBA00023204"/>
    </source>
</evidence>
<evidence type="ECO:0000259" key="10">
    <source>
        <dbReference type="PROSITE" id="PS51192"/>
    </source>
</evidence>
<dbReference type="EMBL" id="VYSG01000002">
    <property type="protein sequence ID" value="NEG70143.1"/>
    <property type="molecule type" value="Genomic_DNA"/>
</dbReference>
<dbReference type="InterPro" id="IPR011545">
    <property type="entry name" value="DEAD/DEAH_box_helicase_dom"/>
</dbReference>
<dbReference type="InterPro" id="IPR013701">
    <property type="entry name" value="Lhr-like_DEAD/DEAH_assoc"/>
</dbReference>
<evidence type="ECO:0000256" key="2">
    <source>
        <dbReference type="ARBA" id="ARBA00022763"/>
    </source>
</evidence>
<dbReference type="SUPFAM" id="SSF52540">
    <property type="entry name" value="P-loop containing nucleoside triphosphate hydrolases"/>
    <property type="match status" value="1"/>
</dbReference>
<keyword evidence="5" id="KW-0067">ATP-binding</keyword>
<evidence type="ECO:0000256" key="8">
    <source>
        <dbReference type="ARBA" id="ARBA00023235"/>
    </source>
</evidence>
<dbReference type="InterPro" id="IPR014001">
    <property type="entry name" value="Helicase_ATP-bd"/>
</dbReference>
<feature type="region of interest" description="Disordered" evidence="9">
    <location>
        <begin position="300"/>
        <end position="324"/>
    </location>
</feature>
<keyword evidence="4 12" id="KW-0347">Helicase</keyword>